<evidence type="ECO:0000313" key="2">
    <source>
        <dbReference type="Proteomes" id="UP001054837"/>
    </source>
</evidence>
<dbReference type="Proteomes" id="UP001054837">
    <property type="component" value="Unassembled WGS sequence"/>
</dbReference>
<protein>
    <submittedName>
        <fullName evidence="1">Uncharacterized protein</fullName>
    </submittedName>
</protein>
<dbReference type="EMBL" id="BPLQ01001782">
    <property type="protein sequence ID" value="GIX85377.1"/>
    <property type="molecule type" value="Genomic_DNA"/>
</dbReference>
<organism evidence="1 2">
    <name type="scientific">Caerostris darwini</name>
    <dbReference type="NCBI Taxonomy" id="1538125"/>
    <lineage>
        <taxon>Eukaryota</taxon>
        <taxon>Metazoa</taxon>
        <taxon>Ecdysozoa</taxon>
        <taxon>Arthropoda</taxon>
        <taxon>Chelicerata</taxon>
        <taxon>Arachnida</taxon>
        <taxon>Araneae</taxon>
        <taxon>Araneomorphae</taxon>
        <taxon>Entelegynae</taxon>
        <taxon>Araneoidea</taxon>
        <taxon>Araneidae</taxon>
        <taxon>Caerostris</taxon>
    </lineage>
</organism>
<evidence type="ECO:0000313" key="1">
    <source>
        <dbReference type="EMBL" id="GIX85377.1"/>
    </source>
</evidence>
<comment type="caution">
    <text evidence="1">The sequence shown here is derived from an EMBL/GenBank/DDBJ whole genome shotgun (WGS) entry which is preliminary data.</text>
</comment>
<proteinExistence type="predicted"/>
<accession>A0AAV4NQB7</accession>
<sequence length="142" mass="17380">MEEDLRQIHQYFEQITEEIEETIALASDVFYYLQKDVLRHRELDPEELTAHGCRVRSRASTILLNRLREHRRVIEHLTELYEITVCEVKNCNHHILLNRLEKDIKWKIRELLNKVLYKELQIDRYQIKLKFRCNESKFAENE</sequence>
<keyword evidence="2" id="KW-1185">Reference proteome</keyword>
<name>A0AAV4NQB7_9ARAC</name>
<reference evidence="1 2" key="1">
    <citation type="submission" date="2021-06" db="EMBL/GenBank/DDBJ databases">
        <title>Caerostris darwini draft genome.</title>
        <authorList>
            <person name="Kono N."/>
            <person name="Arakawa K."/>
        </authorList>
    </citation>
    <scope>NUCLEOTIDE SEQUENCE [LARGE SCALE GENOMIC DNA]</scope>
</reference>
<gene>
    <name evidence="1" type="ORF">CDAR_264761</name>
</gene>
<dbReference type="AlphaFoldDB" id="A0AAV4NQB7"/>